<dbReference type="InterPro" id="IPR000595">
    <property type="entry name" value="cNMP-bd_dom"/>
</dbReference>
<sequence>MPAVVVGTLVNVLGAVSYGMIIFPLALPLFADFALDGVAMYLISSIVSQLVYSAGGSAFPGAPPTFRASKVLEEVGPQNPHTVTSTTMVAYAASAIITGIVFLLLGYFKLGSLIGFFPRHILVGCIGGVGWFLVLTAIEVASGVKPEHGHWGELLGSRALPLWTAGLALAIILQILLHRTNHPLTVPGFLLGVPLLFYIIAGIFGFSLDELRDHGWLFRLPSPMRPFYEVYRRFDFASTDWTVLPKTIPAILALTFFSILHVPINVPALSVTTAQDGVDLSHELQAHGISNIISGLLGSVQNYLVYSNSVLFIRCGGNNRVAGVALAICTLMAFFVGPGMIAYVPVAAVASLIFHLGLELMKEAVYHPWGRVHPLEYATIVAIILSMAILGFIEGVLVGALLACVFFVVIYSRRRAVRRWLTGGLGGARSAVRRPARQRQYLDALGQQIHLLELQGFLFFGTVNTLEELVENIVSGQVSAGPIVRFIIMDFSLVTGMDFSAAEALVRVKRALSAHDVCLVIAGVAANSETGHALQSVGVWGGTTLDVYIQNARTARQAVEWCENQLLKCYYDHADELSCVLDHQRRPSVSQFASPITVPRSIEPDVDHAIDMFQPGLMTPRTEMIAQAARHLELDDMAAAVVEQKPRNAVHAVPSDGVAFEASALMEVSAAFTRVFVNRGQRLWRAGDASDAMYLLERGILVLLADSATTSVVVETILPGALIGSSGMITGVLRRLHLVAESDATVWRLSADAYAQLSRQHPHAAVWLVTSLMAIYTNAAVLRH</sequence>
<reference evidence="9" key="1">
    <citation type="journal article" date="2018" name="Nat. Microbiol.">
        <title>Leveraging single-cell genomics to expand the fungal tree of life.</title>
        <authorList>
            <person name="Ahrendt S.R."/>
            <person name="Quandt C.A."/>
            <person name="Ciobanu D."/>
            <person name="Clum A."/>
            <person name="Salamov A."/>
            <person name="Andreopoulos B."/>
            <person name="Cheng J.F."/>
            <person name="Woyke T."/>
            <person name="Pelin A."/>
            <person name="Henrissat B."/>
            <person name="Reynolds N.K."/>
            <person name="Benny G.L."/>
            <person name="Smith M.E."/>
            <person name="James T.Y."/>
            <person name="Grigoriev I.V."/>
        </authorList>
    </citation>
    <scope>NUCLEOTIDE SEQUENCE [LARGE SCALE GENOMIC DNA]</scope>
    <source>
        <strain evidence="9">RSA 1356</strain>
    </source>
</reference>
<feature type="transmembrane region" description="Helical" evidence="5">
    <location>
        <begin position="12"/>
        <end position="31"/>
    </location>
</feature>
<dbReference type="CDD" id="cd00038">
    <property type="entry name" value="CAP_ED"/>
    <property type="match status" value="1"/>
</dbReference>
<feature type="transmembrane region" description="Helical" evidence="5">
    <location>
        <begin position="764"/>
        <end position="782"/>
    </location>
</feature>
<evidence type="ECO:0000256" key="5">
    <source>
        <dbReference type="SAM" id="Phobius"/>
    </source>
</evidence>
<evidence type="ECO:0000313" key="9">
    <source>
        <dbReference type="Proteomes" id="UP000271241"/>
    </source>
</evidence>
<keyword evidence="9" id="KW-1185">Reference proteome</keyword>
<dbReference type="InterPro" id="IPR036513">
    <property type="entry name" value="STAS_dom_sf"/>
</dbReference>
<feature type="domain" description="STAS" evidence="7">
    <location>
        <begin position="451"/>
        <end position="539"/>
    </location>
</feature>
<dbReference type="Gene3D" id="2.60.120.10">
    <property type="entry name" value="Jelly Rolls"/>
    <property type="match status" value="1"/>
</dbReference>
<feature type="transmembrane region" description="Helical" evidence="5">
    <location>
        <begin position="88"/>
        <end position="108"/>
    </location>
</feature>
<dbReference type="PROSITE" id="PS50042">
    <property type="entry name" value="CNMP_BINDING_3"/>
    <property type="match status" value="1"/>
</dbReference>
<dbReference type="InterPro" id="IPR002645">
    <property type="entry name" value="STAS_dom"/>
</dbReference>
<keyword evidence="2 5" id="KW-0812">Transmembrane</keyword>
<evidence type="ECO:0000256" key="4">
    <source>
        <dbReference type="ARBA" id="ARBA00023136"/>
    </source>
</evidence>
<dbReference type="OrthoDB" id="5582216at2759"/>
<evidence type="ECO:0000259" key="7">
    <source>
        <dbReference type="PROSITE" id="PS50801"/>
    </source>
</evidence>
<feature type="transmembrane region" description="Helical" evidence="5">
    <location>
        <begin position="248"/>
        <end position="266"/>
    </location>
</feature>
<evidence type="ECO:0000256" key="2">
    <source>
        <dbReference type="ARBA" id="ARBA00022692"/>
    </source>
</evidence>
<dbReference type="InterPro" id="IPR014710">
    <property type="entry name" value="RmlC-like_jellyroll"/>
</dbReference>
<feature type="transmembrane region" description="Helical" evidence="5">
    <location>
        <begin position="189"/>
        <end position="208"/>
    </location>
</feature>
<dbReference type="Pfam" id="PF00027">
    <property type="entry name" value="cNMP_binding"/>
    <property type="match status" value="1"/>
</dbReference>
<comment type="subcellular location">
    <subcellularLocation>
        <location evidence="1">Membrane</location>
        <topology evidence="1">Multi-pass membrane protein</topology>
    </subcellularLocation>
</comment>
<dbReference type="Proteomes" id="UP000271241">
    <property type="component" value="Unassembled WGS sequence"/>
</dbReference>
<dbReference type="EMBL" id="KZ992516">
    <property type="protein sequence ID" value="RKP09398.1"/>
    <property type="molecule type" value="Genomic_DNA"/>
</dbReference>
<feature type="transmembrane region" description="Helical" evidence="5">
    <location>
        <begin position="160"/>
        <end position="177"/>
    </location>
</feature>
<dbReference type="SUPFAM" id="SSF52091">
    <property type="entry name" value="SpoIIaa-like"/>
    <property type="match status" value="1"/>
</dbReference>
<dbReference type="Gene3D" id="3.30.750.24">
    <property type="entry name" value="STAS domain"/>
    <property type="match status" value="1"/>
</dbReference>
<dbReference type="InterPro" id="IPR011547">
    <property type="entry name" value="SLC26A/SulP_dom"/>
</dbReference>
<protein>
    <submittedName>
        <fullName evidence="8">Sulfate transporter family-domain-containing protein</fullName>
    </submittedName>
</protein>
<evidence type="ECO:0000256" key="1">
    <source>
        <dbReference type="ARBA" id="ARBA00004141"/>
    </source>
</evidence>
<evidence type="ECO:0000259" key="6">
    <source>
        <dbReference type="PROSITE" id="PS50042"/>
    </source>
</evidence>
<dbReference type="Pfam" id="PF00916">
    <property type="entry name" value="Sulfate_transp"/>
    <property type="match status" value="1"/>
</dbReference>
<keyword evidence="4 5" id="KW-0472">Membrane</keyword>
<dbReference type="InterPro" id="IPR018490">
    <property type="entry name" value="cNMP-bd_dom_sf"/>
</dbReference>
<dbReference type="Pfam" id="PF01740">
    <property type="entry name" value="STAS"/>
    <property type="match status" value="1"/>
</dbReference>
<evidence type="ECO:0000313" key="8">
    <source>
        <dbReference type="EMBL" id="RKP09398.1"/>
    </source>
</evidence>
<dbReference type="PANTHER" id="PTHR43310:SF4">
    <property type="entry name" value="AFR304WP"/>
    <property type="match status" value="1"/>
</dbReference>
<dbReference type="PANTHER" id="PTHR43310">
    <property type="entry name" value="SULFATE TRANSPORTER YBAR-RELATED"/>
    <property type="match status" value="1"/>
</dbReference>
<feature type="transmembrane region" description="Helical" evidence="5">
    <location>
        <begin position="120"/>
        <end position="140"/>
    </location>
</feature>
<proteinExistence type="predicted"/>
<dbReference type="STRING" id="78915.A0A4P9XTA4"/>
<dbReference type="AlphaFoldDB" id="A0A4P9XTA4"/>
<feature type="transmembrane region" description="Helical" evidence="5">
    <location>
        <begin position="324"/>
        <end position="357"/>
    </location>
</feature>
<keyword evidence="3 5" id="KW-1133">Transmembrane helix</keyword>
<name>A0A4P9XTA4_9FUNG</name>
<dbReference type="SMART" id="SM00100">
    <property type="entry name" value="cNMP"/>
    <property type="match status" value="1"/>
</dbReference>
<evidence type="ECO:0000256" key="3">
    <source>
        <dbReference type="ARBA" id="ARBA00022989"/>
    </source>
</evidence>
<dbReference type="SUPFAM" id="SSF51206">
    <property type="entry name" value="cAMP-binding domain-like"/>
    <property type="match status" value="1"/>
</dbReference>
<dbReference type="CDD" id="cd07042">
    <property type="entry name" value="STAS_SulP_like_sulfate_transporter"/>
    <property type="match status" value="1"/>
</dbReference>
<organism evidence="8 9">
    <name type="scientific">Thamnocephalis sphaerospora</name>
    <dbReference type="NCBI Taxonomy" id="78915"/>
    <lineage>
        <taxon>Eukaryota</taxon>
        <taxon>Fungi</taxon>
        <taxon>Fungi incertae sedis</taxon>
        <taxon>Zoopagomycota</taxon>
        <taxon>Zoopagomycotina</taxon>
        <taxon>Zoopagomycetes</taxon>
        <taxon>Zoopagales</taxon>
        <taxon>Sigmoideomycetaceae</taxon>
        <taxon>Thamnocephalis</taxon>
    </lineage>
</organism>
<dbReference type="GO" id="GO:0016020">
    <property type="term" value="C:membrane"/>
    <property type="evidence" value="ECO:0007669"/>
    <property type="project" value="UniProtKB-SubCell"/>
</dbReference>
<accession>A0A4P9XTA4</accession>
<gene>
    <name evidence="8" type="ORF">THASP1DRAFT_14331</name>
</gene>
<feature type="transmembrane region" description="Helical" evidence="5">
    <location>
        <begin position="377"/>
        <end position="410"/>
    </location>
</feature>
<dbReference type="PROSITE" id="PS50801">
    <property type="entry name" value="STAS"/>
    <property type="match status" value="1"/>
</dbReference>
<dbReference type="InterPro" id="IPR052706">
    <property type="entry name" value="Membrane-Transporter-like"/>
</dbReference>
<feature type="domain" description="Cyclic nucleotide-binding" evidence="6">
    <location>
        <begin position="668"/>
        <end position="757"/>
    </location>
</feature>